<evidence type="ECO:0000313" key="2">
    <source>
        <dbReference type="Proteomes" id="UP000239203"/>
    </source>
</evidence>
<organism evidence="1 2">
    <name type="scientific">Actinokineospora auranticolor</name>
    <dbReference type="NCBI Taxonomy" id="155976"/>
    <lineage>
        <taxon>Bacteria</taxon>
        <taxon>Bacillati</taxon>
        <taxon>Actinomycetota</taxon>
        <taxon>Actinomycetes</taxon>
        <taxon>Pseudonocardiales</taxon>
        <taxon>Pseudonocardiaceae</taxon>
        <taxon>Actinokineospora</taxon>
    </lineage>
</organism>
<proteinExistence type="predicted"/>
<protein>
    <recommendedName>
        <fullName evidence="3">NPCBM/NEW2 domain-containing protein</fullName>
    </recommendedName>
</protein>
<reference evidence="1 2" key="1">
    <citation type="submission" date="2018-02" db="EMBL/GenBank/DDBJ databases">
        <title>Genomic Encyclopedia of Archaeal and Bacterial Type Strains, Phase II (KMG-II): from individual species to whole genera.</title>
        <authorList>
            <person name="Goeker M."/>
        </authorList>
    </citation>
    <scope>NUCLEOTIDE SEQUENCE [LARGE SCALE GENOMIC DNA]</scope>
    <source>
        <strain evidence="1 2">YU 961-1</strain>
    </source>
</reference>
<evidence type="ECO:0000313" key="1">
    <source>
        <dbReference type="EMBL" id="PPK64992.1"/>
    </source>
</evidence>
<gene>
    <name evidence="1" type="ORF">CLV40_11634</name>
</gene>
<dbReference type="InterPro" id="IPR038637">
    <property type="entry name" value="NPCBM_sf"/>
</dbReference>
<keyword evidence="2" id="KW-1185">Reference proteome</keyword>
<dbReference type="AlphaFoldDB" id="A0A2S6GID6"/>
<sequence length="202" mass="21722">MTGDNQARWRVTAVGADGTPGPSSPWGSFRFTTGPYNMYDNGVSADWATGAGTIPYGADADARGFAIPRDGVYDGDCALEDGSAPRYVETHPEMKPGGWIEGTYTLPGPVSPGQRFRTSLGYIQCGSNPTAGIDDFVVLAVMPNGTRREVVRSNQTGTDHAVHGLEVDLTPFQGATKLVLRVEDDKPNGQDWACWVEPRVER</sequence>
<comment type="caution">
    <text evidence="1">The sequence shown here is derived from an EMBL/GenBank/DDBJ whole genome shotgun (WGS) entry which is preliminary data.</text>
</comment>
<accession>A0A2S6GID6</accession>
<name>A0A2S6GID6_9PSEU</name>
<dbReference type="Gene3D" id="2.60.120.1060">
    <property type="entry name" value="NPCBM/NEW2 domain"/>
    <property type="match status" value="1"/>
</dbReference>
<dbReference type="RefSeq" id="WP_104481431.1">
    <property type="nucleotide sequence ID" value="NZ_CP154825.1"/>
</dbReference>
<dbReference type="Proteomes" id="UP000239203">
    <property type="component" value="Unassembled WGS sequence"/>
</dbReference>
<dbReference type="EMBL" id="PTIX01000016">
    <property type="protein sequence ID" value="PPK64992.1"/>
    <property type="molecule type" value="Genomic_DNA"/>
</dbReference>
<evidence type="ECO:0008006" key="3">
    <source>
        <dbReference type="Google" id="ProtNLM"/>
    </source>
</evidence>
<dbReference type="OrthoDB" id="3202743at2"/>